<dbReference type="Pfam" id="PF00174">
    <property type="entry name" value="Oxidored_molyb"/>
    <property type="match status" value="1"/>
</dbReference>
<feature type="domain" description="Oxidoreductase molybdopterin-binding" evidence="2">
    <location>
        <begin position="237"/>
        <end position="387"/>
    </location>
</feature>
<keyword evidence="1" id="KW-0812">Transmembrane</keyword>
<dbReference type="GO" id="GO:0006790">
    <property type="term" value="P:sulfur compound metabolic process"/>
    <property type="evidence" value="ECO:0007669"/>
    <property type="project" value="TreeGrafter"/>
</dbReference>
<evidence type="ECO:0000256" key="1">
    <source>
        <dbReference type="SAM" id="Phobius"/>
    </source>
</evidence>
<dbReference type="EMBL" id="QMIG01000026">
    <property type="protein sequence ID" value="RAW10627.1"/>
    <property type="molecule type" value="Genomic_DNA"/>
</dbReference>
<feature type="transmembrane region" description="Helical" evidence="1">
    <location>
        <begin position="87"/>
        <end position="105"/>
    </location>
</feature>
<comment type="caution">
    <text evidence="3">The sequence shown here is derived from an EMBL/GenBank/DDBJ whole genome shotgun (WGS) entry which is preliminary data.</text>
</comment>
<feature type="transmembrane region" description="Helical" evidence="1">
    <location>
        <begin position="60"/>
        <end position="80"/>
    </location>
</feature>
<name>A0A329QE57_9ACTN</name>
<feature type="transmembrane region" description="Helical" evidence="1">
    <location>
        <begin position="111"/>
        <end position="132"/>
    </location>
</feature>
<organism evidence="3 4">
    <name type="scientific">Phytoactinopolyspora halophila</name>
    <dbReference type="NCBI Taxonomy" id="1981511"/>
    <lineage>
        <taxon>Bacteria</taxon>
        <taxon>Bacillati</taxon>
        <taxon>Actinomycetota</taxon>
        <taxon>Actinomycetes</taxon>
        <taxon>Jiangellales</taxon>
        <taxon>Jiangellaceae</taxon>
        <taxon>Phytoactinopolyspora</taxon>
    </lineage>
</organism>
<dbReference type="GO" id="GO:0043546">
    <property type="term" value="F:molybdopterin cofactor binding"/>
    <property type="evidence" value="ECO:0007669"/>
    <property type="project" value="TreeGrafter"/>
</dbReference>
<evidence type="ECO:0000259" key="2">
    <source>
        <dbReference type="Pfam" id="PF00174"/>
    </source>
</evidence>
<dbReference type="GO" id="GO:0020037">
    <property type="term" value="F:heme binding"/>
    <property type="evidence" value="ECO:0007669"/>
    <property type="project" value="TreeGrafter"/>
</dbReference>
<dbReference type="InterPro" id="IPR036374">
    <property type="entry name" value="OxRdtase_Mopterin-bd_sf"/>
</dbReference>
<evidence type="ECO:0000313" key="3">
    <source>
        <dbReference type="EMBL" id="RAW10627.1"/>
    </source>
</evidence>
<dbReference type="Proteomes" id="UP000250462">
    <property type="component" value="Unassembled WGS sequence"/>
</dbReference>
<keyword evidence="1" id="KW-0472">Membrane</keyword>
<accession>A0A329QE57</accession>
<dbReference type="PANTHER" id="PTHR19372:SF7">
    <property type="entry name" value="SULFITE OXIDASE, MITOCHONDRIAL"/>
    <property type="match status" value="1"/>
</dbReference>
<dbReference type="SUPFAM" id="SSF81296">
    <property type="entry name" value="E set domains"/>
    <property type="match status" value="1"/>
</dbReference>
<dbReference type="GO" id="GO:0008482">
    <property type="term" value="F:sulfite oxidase activity"/>
    <property type="evidence" value="ECO:0007669"/>
    <property type="project" value="TreeGrafter"/>
</dbReference>
<keyword evidence="4" id="KW-1185">Reference proteome</keyword>
<reference evidence="3 4" key="1">
    <citation type="submission" date="2018-06" db="EMBL/GenBank/DDBJ databases">
        <title>Phytoactinopolyspora halophila sp. nov., a novel halophilic actinomycete isolated from a saline soil in China.</title>
        <authorList>
            <person name="Tang S.-K."/>
        </authorList>
    </citation>
    <scope>NUCLEOTIDE SEQUENCE [LARGE SCALE GENOMIC DNA]</scope>
    <source>
        <strain evidence="3 4">YIM 96934</strain>
    </source>
</reference>
<sequence>MAAAAGVVAGAVTLAAGELAGLLVGPRSGPFFVVGNTIVDLTPEWLKSFAISTFGENDKIALFACLATMLTLLAAIAGWLQLRRPPWGLVLVGILGAVAAVAALTRPGSDAWYVIPAIVAIVSGSLTLWLLISVLRERPEQPSDSAHADAPQPLPRSSRRRFLVLTVAAAGLAVAAAAGSRTLGQTRQDILDARARLRLPSADDPAAPPPVDAELDVPEITPFTTPNSEFYRVDTALEIPRLHPGEWRLRIHGMVDEAVEIDFDDLVSLPLVERMITLTCVSNEVGGELAGNAVWLGYPLRALLERARPHDDADMVLSTSVDGFTASTPLEALTDGRDALLAVGMNGEPLPMRHGFPVRMVVPGLYGYVSATKWVTDLRVTRFDRETAYWTDRGWAERAPIKTASRIDVPGSFARLDAGPNVVAGVAWAQRRGIGAVQVNVDDGEWYEAELAGEVSVDTWRQWFWEWDAEPGRHTVRVRAVDGDGALQTGEQVPPIPDGASGWHSVVVEVI</sequence>
<evidence type="ECO:0000313" key="4">
    <source>
        <dbReference type="Proteomes" id="UP000250462"/>
    </source>
</evidence>
<proteinExistence type="predicted"/>
<feature type="transmembrane region" description="Helical" evidence="1">
    <location>
        <begin position="162"/>
        <end position="180"/>
    </location>
</feature>
<dbReference type="Gene3D" id="2.60.40.650">
    <property type="match status" value="1"/>
</dbReference>
<dbReference type="InterPro" id="IPR000572">
    <property type="entry name" value="OxRdtase_Mopterin-bd_dom"/>
</dbReference>
<keyword evidence="1" id="KW-1133">Transmembrane helix</keyword>
<protein>
    <submittedName>
        <fullName evidence="3">Oxidoreductase</fullName>
    </submittedName>
</protein>
<dbReference type="SUPFAM" id="SSF56524">
    <property type="entry name" value="Oxidoreductase molybdopterin-binding domain"/>
    <property type="match status" value="1"/>
</dbReference>
<dbReference type="InterPro" id="IPR014756">
    <property type="entry name" value="Ig_E-set"/>
</dbReference>
<gene>
    <name evidence="3" type="ORF">DPM12_18800</name>
</gene>
<dbReference type="RefSeq" id="WP_112259933.1">
    <property type="nucleotide sequence ID" value="NZ_QMIG01000026.1"/>
</dbReference>
<dbReference type="OrthoDB" id="9795587at2"/>
<dbReference type="Gene3D" id="3.90.420.10">
    <property type="entry name" value="Oxidoreductase, molybdopterin-binding domain"/>
    <property type="match status" value="1"/>
</dbReference>
<dbReference type="AlphaFoldDB" id="A0A329QE57"/>
<dbReference type="PANTHER" id="PTHR19372">
    <property type="entry name" value="SULFITE REDUCTASE"/>
    <property type="match status" value="1"/>
</dbReference>